<accession>A0A084B697</accession>
<dbReference type="AlphaFoldDB" id="A0A084B697"/>
<reference evidence="1 2" key="1">
    <citation type="journal article" date="2014" name="BMC Genomics">
        <title>Comparative genome sequencing reveals chemotype-specific gene clusters in the toxigenic black mold Stachybotrys.</title>
        <authorList>
            <person name="Semeiks J."/>
            <person name="Borek D."/>
            <person name="Otwinowski Z."/>
            <person name="Grishin N.V."/>
        </authorList>
    </citation>
    <scope>NUCLEOTIDE SEQUENCE [LARGE SCALE GENOMIC DNA]</scope>
    <source>
        <strain evidence="2">CBS 109288 / IBT 7711</strain>
    </source>
</reference>
<gene>
    <name evidence="1" type="ORF">S7711_11010</name>
</gene>
<sequence length="176" mass="19248">MTAEPGSTVGDDDSFLESCKHLLGESSDDVAEIPVRVPDNSHVESPIEAPAKDSMEYKLDDALDEQQLPAIPDQPLTWIPDLMRDRLEALPKAPFHGFVDPTGVGQAGPEAGFQFHVGKALGQVLVHKEVVLEMGVDEGHLEPVKRRLFRDCDLPQNVAEEIIAPPGLTGYNEEIF</sequence>
<proteinExistence type="predicted"/>
<keyword evidence="2" id="KW-1185">Reference proteome</keyword>
<dbReference type="Proteomes" id="UP000028045">
    <property type="component" value="Unassembled WGS sequence"/>
</dbReference>
<dbReference type="HOGENOM" id="CLU_1595641_0_0_1"/>
<protein>
    <submittedName>
        <fullName evidence="1">Uncharacterized protein</fullName>
    </submittedName>
</protein>
<name>A0A084B697_STACB</name>
<evidence type="ECO:0000313" key="2">
    <source>
        <dbReference type="Proteomes" id="UP000028045"/>
    </source>
</evidence>
<organism evidence="1 2">
    <name type="scientific">Stachybotrys chartarum (strain CBS 109288 / IBT 7711)</name>
    <name type="common">Toxic black mold</name>
    <name type="synonym">Stilbospora chartarum</name>
    <dbReference type="NCBI Taxonomy" id="1280523"/>
    <lineage>
        <taxon>Eukaryota</taxon>
        <taxon>Fungi</taxon>
        <taxon>Dikarya</taxon>
        <taxon>Ascomycota</taxon>
        <taxon>Pezizomycotina</taxon>
        <taxon>Sordariomycetes</taxon>
        <taxon>Hypocreomycetidae</taxon>
        <taxon>Hypocreales</taxon>
        <taxon>Stachybotryaceae</taxon>
        <taxon>Stachybotrys</taxon>
    </lineage>
</organism>
<evidence type="ECO:0000313" key="1">
    <source>
        <dbReference type="EMBL" id="KEY73076.1"/>
    </source>
</evidence>
<dbReference type="EMBL" id="KL647935">
    <property type="protein sequence ID" value="KEY73076.1"/>
    <property type="molecule type" value="Genomic_DNA"/>
</dbReference>